<dbReference type="PANTHER" id="PTHR30461:SF23">
    <property type="entry name" value="DNA RECOMBINASE-RELATED"/>
    <property type="match status" value="1"/>
</dbReference>
<dbReference type="InterPro" id="IPR025827">
    <property type="entry name" value="Zn_ribbon_recom_dom"/>
</dbReference>
<feature type="active site" description="O-(5'-phospho-DNA)-serine intermediate" evidence="4 5">
    <location>
        <position position="42"/>
    </location>
</feature>
<feature type="domain" description="Recombinase" evidence="8">
    <location>
        <begin position="192"/>
        <end position="311"/>
    </location>
</feature>
<dbReference type="PROSITE" id="PS51737">
    <property type="entry name" value="RECOMBINASE_DNA_BIND"/>
    <property type="match status" value="1"/>
</dbReference>
<dbReference type="InterPro" id="IPR006119">
    <property type="entry name" value="Resolv_N"/>
</dbReference>
<dbReference type="GO" id="GO:0015074">
    <property type="term" value="P:DNA integration"/>
    <property type="evidence" value="ECO:0007669"/>
    <property type="project" value="UniProtKB-KW"/>
</dbReference>
<accession>A0A967B1V8</accession>
<evidence type="ECO:0000313" key="9">
    <source>
        <dbReference type="EMBL" id="NHN55865.1"/>
    </source>
</evidence>
<dbReference type="InterPro" id="IPR006118">
    <property type="entry name" value="Recombinase_CS"/>
</dbReference>
<feature type="domain" description="Resolvase/invertase-type recombinase catalytic" evidence="7">
    <location>
        <begin position="34"/>
        <end position="185"/>
    </location>
</feature>
<dbReference type="AlphaFoldDB" id="A0A967B1V8"/>
<dbReference type="CDD" id="cd00338">
    <property type="entry name" value="Ser_Recombinase"/>
    <property type="match status" value="1"/>
</dbReference>
<dbReference type="InterPro" id="IPR050639">
    <property type="entry name" value="SSR_resolvase"/>
</dbReference>
<evidence type="ECO:0000256" key="6">
    <source>
        <dbReference type="SAM" id="Coils"/>
    </source>
</evidence>
<dbReference type="Gene3D" id="3.90.1750.20">
    <property type="entry name" value="Putative Large Serine Recombinase, Chain B, Domain 2"/>
    <property type="match status" value="1"/>
</dbReference>
<evidence type="ECO:0000256" key="3">
    <source>
        <dbReference type="ARBA" id="ARBA00023172"/>
    </source>
</evidence>
<organism evidence="9 10">
    <name type="scientific">Metallococcus carri</name>
    <dbReference type="NCBI Taxonomy" id="1656884"/>
    <lineage>
        <taxon>Bacteria</taxon>
        <taxon>Bacillati</taxon>
        <taxon>Actinomycetota</taxon>
        <taxon>Actinomycetes</taxon>
        <taxon>Micrococcales</taxon>
        <taxon>Dermacoccaceae</taxon>
        <taxon>Metallococcus</taxon>
    </lineage>
</organism>
<evidence type="ECO:0000313" key="10">
    <source>
        <dbReference type="Proteomes" id="UP000744769"/>
    </source>
</evidence>
<keyword evidence="6" id="KW-0175">Coiled coil</keyword>
<keyword evidence="1" id="KW-0229">DNA integration</keyword>
<dbReference type="Pfam" id="PF13408">
    <property type="entry name" value="Zn_ribbon_recom"/>
    <property type="match status" value="1"/>
</dbReference>
<dbReference type="InterPro" id="IPR038109">
    <property type="entry name" value="DNA_bind_recomb_sf"/>
</dbReference>
<evidence type="ECO:0000256" key="5">
    <source>
        <dbReference type="PROSITE-ProRule" id="PRU10137"/>
    </source>
</evidence>
<keyword evidence="10" id="KW-1185">Reference proteome</keyword>
<proteinExistence type="predicted"/>
<evidence type="ECO:0000256" key="1">
    <source>
        <dbReference type="ARBA" id="ARBA00022908"/>
    </source>
</evidence>
<keyword evidence="2" id="KW-0238">DNA-binding</keyword>
<comment type="caution">
    <text evidence="9">The sequence shown here is derived from an EMBL/GenBank/DDBJ whole genome shotgun (WGS) entry which is preliminary data.</text>
</comment>
<evidence type="ECO:0000256" key="4">
    <source>
        <dbReference type="PIRSR" id="PIRSR606118-50"/>
    </source>
</evidence>
<gene>
    <name evidence="9" type="ORF">G9U51_08760</name>
</gene>
<dbReference type="EMBL" id="JAAOIV010000005">
    <property type="protein sequence ID" value="NHN55865.1"/>
    <property type="molecule type" value="Genomic_DNA"/>
</dbReference>
<dbReference type="GO" id="GO:0000150">
    <property type="term" value="F:DNA strand exchange activity"/>
    <property type="evidence" value="ECO:0007669"/>
    <property type="project" value="InterPro"/>
</dbReference>
<feature type="coiled-coil region" evidence="6">
    <location>
        <begin position="407"/>
        <end position="434"/>
    </location>
</feature>
<dbReference type="GO" id="GO:0003677">
    <property type="term" value="F:DNA binding"/>
    <property type="evidence" value="ECO:0007669"/>
    <property type="project" value="UniProtKB-KW"/>
</dbReference>
<dbReference type="PROSITE" id="PS00397">
    <property type="entry name" value="RECOMBINASES_1"/>
    <property type="match status" value="1"/>
</dbReference>
<dbReference type="RefSeq" id="WP_166196058.1">
    <property type="nucleotide sequence ID" value="NZ_JAAOIV010000005.1"/>
</dbReference>
<dbReference type="PANTHER" id="PTHR30461">
    <property type="entry name" value="DNA-INVERTASE FROM LAMBDOID PROPHAGE"/>
    <property type="match status" value="1"/>
</dbReference>
<dbReference type="InterPro" id="IPR011109">
    <property type="entry name" value="DNA_bind_recombinase_dom"/>
</dbReference>
<evidence type="ECO:0000256" key="2">
    <source>
        <dbReference type="ARBA" id="ARBA00023125"/>
    </source>
</evidence>
<dbReference type="Proteomes" id="UP000744769">
    <property type="component" value="Unassembled WGS sequence"/>
</dbReference>
<dbReference type="SUPFAM" id="SSF53041">
    <property type="entry name" value="Resolvase-like"/>
    <property type="match status" value="1"/>
</dbReference>
<sequence>MSRPSLTEVRAIGSTFAEQAPAALTPETVRELAVAVSYLRVSTKEQAEKGGQDEGFSIPAQRQANAHKAEAIGARIVAEFVDAGESAKSADRPDLQRMIAYVKAHRVAYCIVHKVDRLARNRADDVAIHLALQAAGVTLVSATENIDETPSGMLLHGIMSTIAEFYSRNLATEVVKGMTQKAATGGTPSKAPVGYLNVHVRNEMGRVVRTVQVDPDRAELVRWAFQAYATGNWTLSQLHDDLVARGLTIPATPKRPAKPISLSSLHRLLANPYYKGDVIYRGVKYAGSHEPLIAPEVWYQVQNVLMAHNSAGDRTQRHDHYLKGSLYCGSCGSRLMVSNAKSRSGDIYPYFVCAGRHRKVTPCTRGAILLDDAERLVIDYYQHNIEVPAHVREQLRGMLAAEFDHLLATSETELAELTSRRDQLEAEQTKLIHAYYADAIALPALKREQDRINADLEYINSRIQVFYGDYTEARTELEDSLNLLGDAAAIYERGDDETRRLCNQAFFTKLYLDEDNTVRAELARPFAILLDTGTHQRAQTWADDPAAYAGSLDTREPISLVPGLNVDDQVPPAGFEPAT</sequence>
<name>A0A967B1V8_9MICO</name>
<dbReference type="Gene3D" id="3.40.50.1390">
    <property type="entry name" value="Resolvase, N-terminal catalytic domain"/>
    <property type="match status" value="1"/>
</dbReference>
<dbReference type="InterPro" id="IPR036162">
    <property type="entry name" value="Resolvase-like_N_sf"/>
</dbReference>
<dbReference type="SMART" id="SM00857">
    <property type="entry name" value="Resolvase"/>
    <property type="match status" value="1"/>
</dbReference>
<keyword evidence="3" id="KW-0233">DNA recombination</keyword>
<evidence type="ECO:0000259" key="8">
    <source>
        <dbReference type="PROSITE" id="PS51737"/>
    </source>
</evidence>
<evidence type="ECO:0000259" key="7">
    <source>
        <dbReference type="PROSITE" id="PS51736"/>
    </source>
</evidence>
<dbReference type="Pfam" id="PF07508">
    <property type="entry name" value="Recombinase"/>
    <property type="match status" value="1"/>
</dbReference>
<protein>
    <submittedName>
        <fullName evidence="9">Recombinase family protein</fullName>
    </submittedName>
</protein>
<dbReference type="PROSITE" id="PS51736">
    <property type="entry name" value="RECOMBINASES_3"/>
    <property type="match status" value="1"/>
</dbReference>
<dbReference type="Pfam" id="PF00239">
    <property type="entry name" value="Resolvase"/>
    <property type="match status" value="1"/>
</dbReference>
<reference evidence="9" key="1">
    <citation type="submission" date="2020-03" db="EMBL/GenBank/DDBJ databases">
        <title>Draft sequencing of Calidifontibacter sp. DB0510.</title>
        <authorList>
            <person name="Kim D.-U."/>
        </authorList>
    </citation>
    <scope>NUCLEOTIDE SEQUENCE</scope>
    <source>
        <strain evidence="9">DB0510</strain>
    </source>
</reference>